<evidence type="ECO:0000313" key="4">
    <source>
        <dbReference type="Proteomes" id="UP000054097"/>
    </source>
</evidence>
<dbReference type="GO" id="GO:0010468">
    <property type="term" value="P:regulation of gene expression"/>
    <property type="evidence" value="ECO:0007669"/>
    <property type="project" value="TreeGrafter"/>
</dbReference>
<dbReference type="STRING" id="933852.A0A0C3AVX7"/>
<dbReference type="CDD" id="cd00593">
    <property type="entry name" value="RIBOc"/>
    <property type="match status" value="1"/>
</dbReference>
<sequence length="162" mass="17889">MSSILKDKHPIPTIKNEALREKVFTHKSATGATAGLAVDQEPALHNERLALLGDAVTNLLVTSVVEFNRPLSRVGDISSKRAELVSRGRVALWADAYELPQRLIVHPAQAALIPRNESARVQVFQAYVGALYKDQGLNVVEEWFGPVLEDALNEIEARERSQ</sequence>
<dbReference type="InterPro" id="IPR000999">
    <property type="entry name" value="RNase_III_dom"/>
</dbReference>
<dbReference type="GO" id="GO:0004525">
    <property type="term" value="F:ribonuclease III activity"/>
    <property type="evidence" value="ECO:0007669"/>
    <property type="project" value="InterPro"/>
</dbReference>
<keyword evidence="4" id="KW-1185">Reference proteome</keyword>
<dbReference type="Pfam" id="PF14622">
    <property type="entry name" value="Ribonucleas_3_3"/>
    <property type="match status" value="1"/>
</dbReference>
<organism evidence="3 4">
    <name type="scientific">Serendipita vermifera MAFF 305830</name>
    <dbReference type="NCBI Taxonomy" id="933852"/>
    <lineage>
        <taxon>Eukaryota</taxon>
        <taxon>Fungi</taxon>
        <taxon>Dikarya</taxon>
        <taxon>Basidiomycota</taxon>
        <taxon>Agaricomycotina</taxon>
        <taxon>Agaricomycetes</taxon>
        <taxon>Sebacinales</taxon>
        <taxon>Serendipitaceae</taxon>
        <taxon>Serendipita</taxon>
    </lineage>
</organism>
<dbReference type="Proteomes" id="UP000054097">
    <property type="component" value="Unassembled WGS sequence"/>
</dbReference>
<evidence type="ECO:0000313" key="3">
    <source>
        <dbReference type="EMBL" id="KIM24129.1"/>
    </source>
</evidence>
<dbReference type="SUPFAM" id="SSF69065">
    <property type="entry name" value="RNase III domain-like"/>
    <property type="match status" value="1"/>
</dbReference>
<dbReference type="SMART" id="SM00535">
    <property type="entry name" value="RIBOc"/>
    <property type="match status" value="1"/>
</dbReference>
<evidence type="ECO:0000256" key="1">
    <source>
        <dbReference type="ARBA" id="ARBA00022884"/>
    </source>
</evidence>
<reference evidence="3 4" key="1">
    <citation type="submission" date="2014-04" db="EMBL/GenBank/DDBJ databases">
        <authorList>
            <consortium name="DOE Joint Genome Institute"/>
            <person name="Kuo A."/>
            <person name="Zuccaro A."/>
            <person name="Kohler A."/>
            <person name="Nagy L.G."/>
            <person name="Floudas D."/>
            <person name="Copeland A."/>
            <person name="Barry K.W."/>
            <person name="Cichocki N."/>
            <person name="Veneault-Fourrey C."/>
            <person name="LaButti K."/>
            <person name="Lindquist E.A."/>
            <person name="Lipzen A."/>
            <person name="Lundell T."/>
            <person name="Morin E."/>
            <person name="Murat C."/>
            <person name="Sun H."/>
            <person name="Tunlid A."/>
            <person name="Henrissat B."/>
            <person name="Grigoriev I.V."/>
            <person name="Hibbett D.S."/>
            <person name="Martin F."/>
            <person name="Nordberg H.P."/>
            <person name="Cantor M.N."/>
            <person name="Hua S.X."/>
        </authorList>
    </citation>
    <scope>NUCLEOTIDE SEQUENCE [LARGE SCALE GENOMIC DNA]</scope>
    <source>
        <strain evidence="3 4">MAFF 305830</strain>
    </source>
</reference>
<dbReference type="EMBL" id="KN824327">
    <property type="protein sequence ID" value="KIM24129.1"/>
    <property type="molecule type" value="Genomic_DNA"/>
</dbReference>
<dbReference type="AlphaFoldDB" id="A0A0C3AVX7"/>
<reference evidence="4" key="2">
    <citation type="submission" date="2015-01" db="EMBL/GenBank/DDBJ databases">
        <title>Evolutionary Origins and Diversification of the Mycorrhizal Mutualists.</title>
        <authorList>
            <consortium name="DOE Joint Genome Institute"/>
            <consortium name="Mycorrhizal Genomics Consortium"/>
            <person name="Kohler A."/>
            <person name="Kuo A."/>
            <person name="Nagy L.G."/>
            <person name="Floudas D."/>
            <person name="Copeland A."/>
            <person name="Barry K.W."/>
            <person name="Cichocki N."/>
            <person name="Veneault-Fourrey C."/>
            <person name="LaButti K."/>
            <person name="Lindquist E.A."/>
            <person name="Lipzen A."/>
            <person name="Lundell T."/>
            <person name="Morin E."/>
            <person name="Murat C."/>
            <person name="Riley R."/>
            <person name="Ohm R."/>
            <person name="Sun H."/>
            <person name="Tunlid A."/>
            <person name="Henrissat B."/>
            <person name="Grigoriev I.V."/>
            <person name="Hibbett D.S."/>
            <person name="Martin F."/>
        </authorList>
    </citation>
    <scope>NUCLEOTIDE SEQUENCE [LARGE SCALE GENOMIC DNA]</scope>
    <source>
        <strain evidence="4">MAFF 305830</strain>
    </source>
</reference>
<dbReference type="HOGENOM" id="CLU_1636446_0_0_1"/>
<dbReference type="Gene3D" id="1.10.1520.10">
    <property type="entry name" value="Ribonuclease III domain"/>
    <property type="match status" value="1"/>
</dbReference>
<dbReference type="InterPro" id="IPR036389">
    <property type="entry name" value="RNase_III_sf"/>
</dbReference>
<feature type="domain" description="RNase III" evidence="2">
    <location>
        <begin position="14"/>
        <end position="136"/>
    </location>
</feature>
<dbReference type="PANTHER" id="PTHR11207">
    <property type="entry name" value="RIBONUCLEASE III"/>
    <property type="match status" value="1"/>
</dbReference>
<gene>
    <name evidence="3" type="ORF">M408DRAFT_243708</name>
</gene>
<proteinExistence type="predicted"/>
<dbReference type="PANTHER" id="PTHR11207:SF0">
    <property type="entry name" value="RIBONUCLEASE 3"/>
    <property type="match status" value="1"/>
</dbReference>
<dbReference type="GO" id="GO:0006396">
    <property type="term" value="P:RNA processing"/>
    <property type="evidence" value="ECO:0007669"/>
    <property type="project" value="InterPro"/>
</dbReference>
<accession>A0A0C3AVX7</accession>
<protein>
    <recommendedName>
        <fullName evidence="2">RNase III domain-containing protein</fullName>
    </recommendedName>
</protein>
<name>A0A0C3AVX7_SERVB</name>
<keyword evidence="1" id="KW-0694">RNA-binding</keyword>
<dbReference type="GO" id="GO:0003725">
    <property type="term" value="F:double-stranded RNA binding"/>
    <property type="evidence" value="ECO:0007669"/>
    <property type="project" value="TreeGrafter"/>
</dbReference>
<dbReference type="PROSITE" id="PS50142">
    <property type="entry name" value="RNASE_3_2"/>
    <property type="match status" value="1"/>
</dbReference>
<evidence type="ECO:0000259" key="2">
    <source>
        <dbReference type="PROSITE" id="PS50142"/>
    </source>
</evidence>
<dbReference type="OrthoDB" id="2392202at2759"/>